<feature type="region of interest" description="Disordered" evidence="1">
    <location>
        <begin position="59"/>
        <end position="79"/>
    </location>
</feature>
<dbReference type="RefSeq" id="WP_184789867.1">
    <property type="nucleotide sequence ID" value="NZ_BONT01000072.1"/>
</dbReference>
<proteinExistence type="predicted"/>
<evidence type="ECO:0000313" key="3">
    <source>
        <dbReference type="Proteomes" id="UP000548476"/>
    </source>
</evidence>
<evidence type="ECO:0000313" key="2">
    <source>
        <dbReference type="EMBL" id="MBB6037030.1"/>
    </source>
</evidence>
<sequence>MTRDLRATLVAETDLAYTQLRLHLHDPWAGYCPTCNVPGPCALYTHLLDRLAVLENAELQLPDHEDEGNNTAGTEEAAP</sequence>
<reference evidence="2 3" key="1">
    <citation type="submission" date="2020-08" db="EMBL/GenBank/DDBJ databases">
        <title>Genomic Encyclopedia of Type Strains, Phase IV (KMG-IV): sequencing the most valuable type-strain genomes for metagenomic binning, comparative biology and taxonomic classification.</title>
        <authorList>
            <person name="Goeker M."/>
        </authorList>
    </citation>
    <scope>NUCLEOTIDE SEQUENCE [LARGE SCALE GENOMIC DNA]</scope>
    <source>
        <strain evidence="2 3">YIM 65646</strain>
    </source>
</reference>
<evidence type="ECO:0000256" key="1">
    <source>
        <dbReference type="SAM" id="MobiDB-lite"/>
    </source>
</evidence>
<dbReference type="AlphaFoldDB" id="A0A841FYI8"/>
<protein>
    <submittedName>
        <fullName evidence="2">Uncharacterized protein</fullName>
    </submittedName>
</protein>
<dbReference type="Proteomes" id="UP000548476">
    <property type="component" value="Unassembled WGS sequence"/>
</dbReference>
<accession>A0A841FYI8</accession>
<keyword evidence="3" id="KW-1185">Reference proteome</keyword>
<dbReference type="EMBL" id="JACHGT010000011">
    <property type="protein sequence ID" value="MBB6037030.1"/>
    <property type="molecule type" value="Genomic_DNA"/>
</dbReference>
<name>A0A841FYI8_9ACTN</name>
<organism evidence="2 3">
    <name type="scientific">Phytomonospora endophytica</name>
    <dbReference type="NCBI Taxonomy" id="714109"/>
    <lineage>
        <taxon>Bacteria</taxon>
        <taxon>Bacillati</taxon>
        <taxon>Actinomycetota</taxon>
        <taxon>Actinomycetes</taxon>
        <taxon>Micromonosporales</taxon>
        <taxon>Micromonosporaceae</taxon>
        <taxon>Phytomonospora</taxon>
    </lineage>
</organism>
<gene>
    <name evidence="2" type="ORF">HNR73_004903</name>
</gene>
<comment type="caution">
    <text evidence="2">The sequence shown here is derived from an EMBL/GenBank/DDBJ whole genome shotgun (WGS) entry which is preliminary data.</text>
</comment>